<keyword evidence="3" id="KW-1185">Reference proteome</keyword>
<evidence type="ECO:0000256" key="1">
    <source>
        <dbReference type="SAM" id="MobiDB-lite"/>
    </source>
</evidence>
<organism evidence="2 3">
    <name type="scientific">Amblyomma americanum</name>
    <name type="common">Lone star tick</name>
    <dbReference type="NCBI Taxonomy" id="6943"/>
    <lineage>
        <taxon>Eukaryota</taxon>
        <taxon>Metazoa</taxon>
        <taxon>Ecdysozoa</taxon>
        <taxon>Arthropoda</taxon>
        <taxon>Chelicerata</taxon>
        <taxon>Arachnida</taxon>
        <taxon>Acari</taxon>
        <taxon>Parasitiformes</taxon>
        <taxon>Ixodida</taxon>
        <taxon>Ixodoidea</taxon>
        <taxon>Ixodidae</taxon>
        <taxon>Amblyomminae</taxon>
        <taxon>Amblyomma</taxon>
    </lineage>
</organism>
<accession>A0AAQ4ETT9</accession>
<dbReference type="Proteomes" id="UP001321473">
    <property type="component" value="Unassembled WGS sequence"/>
</dbReference>
<dbReference type="AlphaFoldDB" id="A0AAQ4ETT9"/>
<protein>
    <submittedName>
        <fullName evidence="2">Uncharacterized protein</fullName>
    </submittedName>
</protein>
<reference evidence="2 3" key="1">
    <citation type="journal article" date="2023" name="Arcadia Sci">
        <title>De novo assembly of a long-read Amblyomma americanum tick genome.</title>
        <authorList>
            <person name="Chou S."/>
            <person name="Poskanzer K.E."/>
            <person name="Rollins M."/>
            <person name="Thuy-Boun P.S."/>
        </authorList>
    </citation>
    <scope>NUCLEOTIDE SEQUENCE [LARGE SCALE GENOMIC DNA]</scope>
    <source>
        <strain evidence="2">F_SG_1</strain>
        <tissue evidence="2">Salivary glands</tissue>
    </source>
</reference>
<evidence type="ECO:0000313" key="3">
    <source>
        <dbReference type="Proteomes" id="UP001321473"/>
    </source>
</evidence>
<feature type="non-terminal residue" evidence="2">
    <location>
        <position position="59"/>
    </location>
</feature>
<gene>
    <name evidence="2" type="ORF">V5799_020651</name>
</gene>
<dbReference type="EMBL" id="JARKHS020011200">
    <property type="protein sequence ID" value="KAK8778008.1"/>
    <property type="molecule type" value="Genomic_DNA"/>
</dbReference>
<proteinExistence type="predicted"/>
<name>A0AAQ4ETT9_AMBAM</name>
<feature type="region of interest" description="Disordered" evidence="1">
    <location>
        <begin position="1"/>
        <end position="26"/>
    </location>
</feature>
<comment type="caution">
    <text evidence="2">The sequence shown here is derived from an EMBL/GenBank/DDBJ whole genome shotgun (WGS) entry which is preliminary data.</text>
</comment>
<evidence type="ECO:0000313" key="2">
    <source>
        <dbReference type="EMBL" id="KAK8778008.1"/>
    </source>
</evidence>
<sequence>MGPCITTHQDNHCKGRRSSGWGSDGAAKMAVPSQVLLGRSFGLQRTRMGAFATKDVSGK</sequence>